<dbReference type="InterPro" id="IPR003313">
    <property type="entry name" value="AraC-bd"/>
</dbReference>
<evidence type="ECO:0000259" key="4">
    <source>
        <dbReference type="PROSITE" id="PS01124"/>
    </source>
</evidence>
<evidence type="ECO:0000256" key="3">
    <source>
        <dbReference type="ARBA" id="ARBA00023163"/>
    </source>
</evidence>
<dbReference type="Pfam" id="PF12833">
    <property type="entry name" value="HTH_18"/>
    <property type="match status" value="1"/>
</dbReference>
<dbReference type="SMART" id="SM00342">
    <property type="entry name" value="HTH_ARAC"/>
    <property type="match status" value="1"/>
</dbReference>
<dbReference type="PROSITE" id="PS01124">
    <property type="entry name" value="HTH_ARAC_FAMILY_2"/>
    <property type="match status" value="1"/>
</dbReference>
<dbReference type="Proteomes" id="UP000823902">
    <property type="component" value="Unassembled WGS sequence"/>
</dbReference>
<evidence type="ECO:0000256" key="2">
    <source>
        <dbReference type="ARBA" id="ARBA00023125"/>
    </source>
</evidence>
<dbReference type="PANTHER" id="PTHR43280">
    <property type="entry name" value="ARAC-FAMILY TRANSCRIPTIONAL REGULATOR"/>
    <property type="match status" value="1"/>
</dbReference>
<sequence>MKPGLFYLFPNENFLDLNPYQCGYADNAPGASFGPCTRNHYLFHYVISGSGRLAADDENGVEHNYMIHSGQGFMIFPFQVTTYYTGKEHPWEYVWIEFDGVYAASIVEKAGLSIASPVFRPSDRAAAAEMMETMMDMARDSDRTPFYKISKLYNFADCLIRSAGKPYEALRSDGSLSDYYLQTAFLYIEKNFMNDISVESIARRCNIHRNQLLKLFKERINQGPQEYLIKYRMSKAAQLLLTTQLSVREIANAVGYSNQLHFSRAFKNVYGRSPKYFREEKKI</sequence>
<keyword evidence="1" id="KW-0805">Transcription regulation</keyword>
<reference evidence="5" key="2">
    <citation type="submission" date="2021-04" db="EMBL/GenBank/DDBJ databases">
        <authorList>
            <person name="Gilroy R."/>
        </authorList>
    </citation>
    <scope>NUCLEOTIDE SEQUENCE</scope>
    <source>
        <strain evidence="5">CHK196-7946</strain>
    </source>
</reference>
<reference evidence="5" key="1">
    <citation type="journal article" date="2021" name="PeerJ">
        <title>Extensive microbial diversity within the chicken gut microbiome revealed by metagenomics and culture.</title>
        <authorList>
            <person name="Gilroy R."/>
            <person name="Ravi A."/>
            <person name="Getino M."/>
            <person name="Pursley I."/>
            <person name="Horton D.L."/>
            <person name="Alikhan N.F."/>
            <person name="Baker D."/>
            <person name="Gharbi K."/>
            <person name="Hall N."/>
            <person name="Watson M."/>
            <person name="Adriaenssens E.M."/>
            <person name="Foster-Nyarko E."/>
            <person name="Jarju S."/>
            <person name="Secka A."/>
            <person name="Antonio M."/>
            <person name="Oren A."/>
            <person name="Chaudhuri R.R."/>
            <person name="La Ragione R."/>
            <person name="Hildebrand F."/>
            <person name="Pallen M.J."/>
        </authorList>
    </citation>
    <scope>NUCLEOTIDE SEQUENCE</scope>
    <source>
        <strain evidence="5">CHK196-7946</strain>
    </source>
</reference>
<gene>
    <name evidence="5" type="ORF">H9697_07320</name>
</gene>
<accession>A0A9D2TMP3</accession>
<dbReference type="InterPro" id="IPR020449">
    <property type="entry name" value="Tscrpt_reg_AraC-type_HTH"/>
</dbReference>
<dbReference type="SUPFAM" id="SSF51215">
    <property type="entry name" value="Regulatory protein AraC"/>
    <property type="match status" value="1"/>
</dbReference>
<feature type="domain" description="HTH araC/xylS-type" evidence="4">
    <location>
        <begin position="182"/>
        <end position="280"/>
    </location>
</feature>
<evidence type="ECO:0000313" key="6">
    <source>
        <dbReference type="Proteomes" id="UP000823902"/>
    </source>
</evidence>
<dbReference type="GO" id="GO:0003700">
    <property type="term" value="F:DNA-binding transcription factor activity"/>
    <property type="evidence" value="ECO:0007669"/>
    <property type="project" value="InterPro"/>
</dbReference>
<proteinExistence type="predicted"/>
<dbReference type="InterPro" id="IPR009057">
    <property type="entry name" value="Homeodomain-like_sf"/>
</dbReference>
<keyword evidence="2" id="KW-0238">DNA-binding</keyword>
<dbReference type="SUPFAM" id="SSF46689">
    <property type="entry name" value="Homeodomain-like"/>
    <property type="match status" value="2"/>
</dbReference>
<protein>
    <submittedName>
        <fullName evidence="5">AraC family transcriptional regulator</fullName>
    </submittedName>
</protein>
<organism evidence="5 6">
    <name type="scientific">Candidatus Mediterraneibacter faecavium</name>
    <dbReference type="NCBI Taxonomy" id="2838668"/>
    <lineage>
        <taxon>Bacteria</taxon>
        <taxon>Bacillati</taxon>
        <taxon>Bacillota</taxon>
        <taxon>Clostridia</taxon>
        <taxon>Lachnospirales</taxon>
        <taxon>Lachnospiraceae</taxon>
        <taxon>Mediterraneibacter</taxon>
    </lineage>
</organism>
<dbReference type="PANTHER" id="PTHR43280:SF2">
    <property type="entry name" value="HTH-TYPE TRANSCRIPTIONAL REGULATOR EXSA"/>
    <property type="match status" value="1"/>
</dbReference>
<dbReference type="AlphaFoldDB" id="A0A9D2TMP3"/>
<name>A0A9D2TMP3_9FIRM</name>
<dbReference type="InterPro" id="IPR018060">
    <property type="entry name" value="HTH_AraC"/>
</dbReference>
<dbReference type="CDD" id="cd06986">
    <property type="entry name" value="cupin_MmsR-like_N"/>
    <property type="match status" value="1"/>
</dbReference>
<dbReference type="PROSITE" id="PS00041">
    <property type="entry name" value="HTH_ARAC_FAMILY_1"/>
    <property type="match status" value="1"/>
</dbReference>
<dbReference type="Pfam" id="PF02311">
    <property type="entry name" value="AraC_binding"/>
    <property type="match status" value="1"/>
</dbReference>
<keyword evidence="3" id="KW-0804">Transcription</keyword>
<dbReference type="EMBL" id="DWVY01000038">
    <property type="protein sequence ID" value="HJC74741.1"/>
    <property type="molecule type" value="Genomic_DNA"/>
</dbReference>
<dbReference type="PRINTS" id="PR00032">
    <property type="entry name" value="HTHARAC"/>
</dbReference>
<dbReference type="InterPro" id="IPR037923">
    <property type="entry name" value="HTH-like"/>
</dbReference>
<evidence type="ECO:0000313" key="5">
    <source>
        <dbReference type="EMBL" id="HJC74741.1"/>
    </source>
</evidence>
<dbReference type="InterPro" id="IPR018062">
    <property type="entry name" value="HTH_AraC-typ_CS"/>
</dbReference>
<comment type="caution">
    <text evidence="5">The sequence shown here is derived from an EMBL/GenBank/DDBJ whole genome shotgun (WGS) entry which is preliminary data.</text>
</comment>
<dbReference type="Gene3D" id="1.10.10.60">
    <property type="entry name" value="Homeodomain-like"/>
    <property type="match status" value="2"/>
</dbReference>
<dbReference type="GO" id="GO:0043565">
    <property type="term" value="F:sequence-specific DNA binding"/>
    <property type="evidence" value="ECO:0007669"/>
    <property type="project" value="InterPro"/>
</dbReference>
<evidence type="ECO:0000256" key="1">
    <source>
        <dbReference type="ARBA" id="ARBA00023015"/>
    </source>
</evidence>